<gene>
    <name evidence="1" type="ORF">OUZ56_028683</name>
</gene>
<protein>
    <submittedName>
        <fullName evidence="1">Uncharacterized protein</fullName>
    </submittedName>
</protein>
<evidence type="ECO:0000313" key="2">
    <source>
        <dbReference type="Proteomes" id="UP001234178"/>
    </source>
</evidence>
<accession>A0ABR0B4L0</accession>
<proteinExistence type="predicted"/>
<dbReference type="Proteomes" id="UP001234178">
    <property type="component" value="Unassembled WGS sequence"/>
</dbReference>
<organism evidence="1 2">
    <name type="scientific">Daphnia magna</name>
    <dbReference type="NCBI Taxonomy" id="35525"/>
    <lineage>
        <taxon>Eukaryota</taxon>
        <taxon>Metazoa</taxon>
        <taxon>Ecdysozoa</taxon>
        <taxon>Arthropoda</taxon>
        <taxon>Crustacea</taxon>
        <taxon>Branchiopoda</taxon>
        <taxon>Diplostraca</taxon>
        <taxon>Cladocera</taxon>
        <taxon>Anomopoda</taxon>
        <taxon>Daphniidae</taxon>
        <taxon>Daphnia</taxon>
    </lineage>
</organism>
<dbReference type="EMBL" id="JAOYFB010000040">
    <property type="protein sequence ID" value="KAK4036639.1"/>
    <property type="molecule type" value="Genomic_DNA"/>
</dbReference>
<evidence type="ECO:0000313" key="1">
    <source>
        <dbReference type="EMBL" id="KAK4036639.1"/>
    </source>
</evidence>
<reference evidence="1 2" key="1">
    <citation type="journal article" date="2023" name="Nucleic Acids Res.">
        <title>The hologenome of Daphnia magna reveals possible DNA methylation and microbiome-mediated evolution of the host genome.</title>
        <authorList>
            <person name="Chaturvedi A."/>
            <person name="Li X."/>
            <person name="Dhandapani V."/>
            <person name="Marshall H."/>
            <person name="Kissane S."/>
            <person name="Cuenca-Cambronero M."/>
            <person name="Asole G."/>
            <person name="Calvet F."/>
            <person name="Ruiz-Romero M."/>
            <person name="Marangio P."/>
            <person name="Guigo R."/>
            <person name="Rago D."/>
            <person name="Mirbahai L."/>
            <person name="Eastwood N."/>
            <person name="Colbourne J.K."/>
            <person name="Zhou J."/>
            <person name="Mallon E."/>
            <person name="Orsini L."/>
        </authorList>
    </citation>
    <scope>NUCLEOTIDE SEQUENCE [LARGE SCALE GENOMIC DNA]</scope>
    <source>
        <strain evidence="1">LRV0_1</strain>
    </source>
</reference>
<name>A0ABR0B4L0_9CRUS</name>
<comment type="caution">
    <text evidence="1">The sequence shown here is derived from an EMBL/GenBank/DDBJ whole genome shotgun (WGS) entry which is preliminary data.</text>
</comment>
<sequence>MSFHANSSKLERACTGGIWICEQVIKPQFSMAPIREEKKNEKNEKQINVFLITSGKIRNSIHILFGQWIVDIVETLGRIPKLENRYHVHSYCSVRQG</sequence>
<keyword evidence="2" id="KW-1185">Reference proteome</keyword>